<feature type="transmembrane region" description="Helical" evidence="2">
    <location>
        <begin position="463"/>
        <end position="482"/>
    </location>
</feature>
<dbReference type="GeneID" id="7833331"/>
<sequence length="1512" mass="176698">MQNHEQSSQIDINTQNKNFSVQDDKSLKIEELSNNQVQQPIPQFIESNIQLQQSPDNNFAKELLMHMENSENQIVLSYSPQNFSSSINKVDNNYKDNQVEEDKLFQNTNQLLAHPQTPKQQNIQNIQLQSRSKSLFFQQRNKIDSNILEKKNSLISESSKNSVGQKEDESANNNNLQNIQADNSDNFCSEADIKTEQRRETIPESFNQLKQYDSIFSTQKSIKQDLMQRKYSNTKESKIYGFSSSAINNYGETPLNKANQSSFNIKSEKLIQESQKRYDHQKKSFQFTNFIKHEESDGENSSIIQTNTNKQSNKVVPLNFSIVESQNLGSDVNQYENKISLTSNLIKPKKIGWNLAVQLKNVNRFISKIRDQTSDLNYVKLKTHHLNYINDPSFQHEEGSGQYFQMKYDHIQKRFLSAIPIFEPDNSLLITFKVCVIVALIIQIFIVPIQIGFQVNLYDENRTAEICLRIIPIILFLIDFLCRMNTGFYQNGNFIEKRRDVIMYFKFILILDLINIIVITFNIVLSVPFLLIIFISRVFLVNLKISDISDHFSLMERYPSAYNITKLSFILLLVAHVCGCGFHFISTINMGEYTKNNWIEFYHFSNYDIKNRYILSIYYSTITMITVGYGDITPQNQIERIYVICIVIISGTVFAYAVNMIGAIFQEKEKKIADYKQMKFDISNYMINRSISKKTQLKVYNYLEYIFKKESESPEKGQKILNLISEDLKNSVYKEFYQMILTNSKLFSHKFSKEFIQKVSLRMEEKMYAPGELIYQQGASENPILYYILKGKVDLYAQKGDSKYFLGSLKTGDSMGHHNFYACLPLDYSCTTSEVTHLVYITQENFIQCLKEFPLDQEVFTMNKDDIIFGQQRYMNPCFSCGKFIHSVIDCPLIHYQKNKQFFISRHLHSVQEKERKSHQRQHLVKRNSLKIIKRVRNALKVTRTAMEYSYFQNTKIQGSQITLNDLETDKQFYLRMTKFKFNQDNNLVMDSQISEGEEEEFDLEDYEIEQEEQNSQISQAKEIQELKEEDDYTQRSLNNITIKKFKNNQRLQRFGSCSSFKMGENDQEKAQQNMPLYKRTLTNQNKLKQIKKQDSNQSCSVDGEKFDELNCSLLLKKISSNELNQQPEKIDVIQKKQSSKKIESLPQTTQFQKEIFMQQQDFQNSQKNQDLNKYQNFKLNLQPIQLFGNHITGTINKQNLDDSLSPFQVILDDRNKIKITQEINSNLVDHLNNSQPKTSRQGSIDSLKQKKSSLNKEQQKPQNIINIQPNMINGLPNNLNSMNNLNYVQIGTPLLQSNQTLTGLPNITKNNKQLNNICYQLQQFQQKKENLNTQTLKPQILPQNFSNNNLKIGEIQNIKFNTVQQVQNVNNLQQNTMPINQPYYQAYQENAQNQNAQNQDSLSPSQINNFNLNLLNPQLLNHQNFNQIAALNQHNNYFVQQLIKRIEEFSIPNFEAMKEYTIYFVQYNYTQVLKKIQKKQIPIKKKKNHLNQSKLKGKKKNGSKSFNILPH</sequence>
<evidence type="ECO:0000256" key="2">
    <source>
        <dbReference type="SAM" id="Phobius"/>
    </source>
</evidence>
<feature type="region of interest" description="Disordered" evidence="1">
    <location>
        <begin position="1484"/>
        <end position="1512"/>
    </location>
</feature>
<dbReference type="PROSITE" id="PS50042">
    <property type="entry name" value="CNMP_BINDING_3"/>
    <property type="match status" value="1"/>
</dbReference>
<evidence type="ECO:0000259" key="3">
    <source>
        <dbReference type="PROSITE" id="PS50042"/>
    </source>
</evidence>
<gene>
    <name evidence="4" type="ORF">TTHERM_00670520</name>
</gene>
<dbReference type="Pfam" id="PF07885">
    <property type="entry name" value="Ion_trans_2"/>
    <property type="match status" value="1"/>
</dbReference>
<dbReference type="EMBL" id="GG662308">
    <property type="protein sequence ID" value="EAS06128.2"/>
    <property type="molecule type" value="Genomic_DNA"/>
</dbReference>
<evidence type="ECO:0000256" key="1">
    <source>
        <dbReference type="SAM" id="MobiDB-lite"/>
    </source>
</evidence>
<dbReference type="Proteomes" id="UP000009168">
    <property type="component" value="Unassembled WGS sequence"/>
</dbReference>
<dbReference type="SUPFAM" id="SSF51206">
    <property type="entry name" value="cAMP-binding domain-like"/>
    <property type="match status" value="1"/>
</dbReference>
<dbReference type="InterPro" id="IPR013099">
    <property type="entry name" value="K_chnl_dom"/>
</dbReference>
<dbReference type="RefSeq" id="XP_001026373.2">
    <property type="nucleotide sequence ID" value="XM_001026373.2"/>
</dbReference>
<dbReference type="CDD" id="cd00038">
    <property type="entry name" value="CAP_ED"/>
    <property type="match status" value="1"/>
</dbReference>
<name>I7MAT8_TETTS</name>
<evidence type="ECO:0000313" key="4">
    <source>
        <dbReference type="EMBL" id="EAS06128.2"/>
    </source>
</evidence>
<feature type="region of interest" description="Disordered" evidence="1">
    <location>
        <begin position="1229"/>
        <end position="1266"/>
    </location>
</feature>
<feature type="compositionally biased region" description="Basic residues" evidence="1">
    <location>
        <begin position="1484"/>
        <end position="1503"/>
    </location>
</feature>
<feature type="transmembrane region" description="Helical" evidence="2">
    <location>
        <begin position="567"/>
        <end position="591"/>
    </location>
</feature>
<evidence type="ECO:0000313" key="5">
    <source>
        <dbReference type="Proteomes" id="UP000009168"/>
    </source>
</evidence>
<feature type="domain" description="Cyclic nucleotide-binding" evidence="3">
    <location>
        <begin position="747"/>
        <end position="850"/>
    </location>
</feature>
<dbReference type="InterPro" id="IPR050818">
    <property type="entry name" value="KCNH_animal-type"/>
</dbReference>
<feature type="transmembrane region" description="Helical" evidence="2">
    <location>
        <begin position="428"/>
        <end position="451"/>
    </location>
</feature>
<dbReference type="InterPro" id="IPR000595">
    <property type="entry name" value="cNMP-bd_dom"/>
</dbReference>
<dbReference type="eggNOG" id="KOG0498">
    <property type="taxonomic scope" value="Eukaryota"/>
</dbReference>
<feature type="transmembrane region" description="Helical" evidence="2">
    <location>
        <begin position="611"/>
        <end position="629"/>
    </location>
</feature>
<dbReference type="Gene3D" id="2.60.120.10">
    <property type="entry name" value="Jelly Rolls"/>
    <property type="match status" value="1"/>
</dbReference>
<keyword evidence="5" id="KW-1185">Reference proteome</keyword>
<dbReference type="PANTHER" id="PTHR10217">
    <property type="entry name" value="VOLTAGE AND LIGAND GATED POTASSIUM CHANNEL"/>
    <property type="match status" value="1"/>
</dbReference>
<proteinExistence type="predicted"/>
<dbReference type="KEGG" id="tet:TTHERM_00670520"/>
<dbReference type="GO" id="GO:0005249">
    <property type="term" value="F:voltage-gated potassium channel activity"/>
    <property type="evidence" value="ECO:0007669"/>
    <property type="project" value="TreeGrafter"/>
</dbReference>
<dbReference type="SUPFAM" id="SSF81324">
    <property type="entry name" value="Voltage-gated potassium channels"/>
    <property type="match status" value="1"/>
</dbReference>
<dbReference type="Gene3D" id="1.10.287.70">
    <property type="match status" value="1"/>
</dbReference>
<keyword evidence="2" id="KW-0812">Transmembrane</keyword>
<protein>
    <submittedName>
        <fullName evidence="4">Cyclic nucleotide-binding domain protein</fullName>
    </submittedName>
</protein>
<dbReference type="Pfam" id="PF00027">
    <property type="entry name" value="cNMP_binding"/>
    <property type="match status" value="1"/>
</dbReference>
<dbReference type="InterPro" id="IPR018490">
    <property type="entry name" value="cNMP-bd_dom_sf"/>
</dbReference>
<dbReference type="PANTHER" id="PTHR10217:SF435">
    <property type="entry name" value="POTASSIUM VOLTAGE-GATED CHANNEL PROTEIN EAG"/>
    <property type="match status" value="1"/>
</dbReference>
<feature type="compositionally biased region" description="Polar residues" evidence="1">
    <location>
        <begin position="1229"/>
        <end position="1247"/>
    </location>
</feature>
<organism evidence="4 5">
    <name type="scientific">Tetrahymena thermophila (strain SB210)</name>
    <dbReference type="NCBI Taxonomy" id="312017"/>
    <lineage>
        <taxon>Eukaryota</taxon>
        <taxon>Sar</taxon>
        <taxon>Alveolata</taxon>
        <taxon>Ciliophora</taxon>
        <taxon>Intramacronucleata</taxon>
        <taxon>Oligohymenophorea</taxon>
        <taxon>Hymenostomatida</taxon>
        <taxon>Tetrahymenina</taxon>
        <taxon>Tetrahymenidae</taxon>
        <taxon>Tetrahymena</taxon>
    </lineage>
</organism>
<dbReference type="InterPro" id="IPR014710">
    <property type="entry name" value="RmlC-like_jellyroll"/>
</dbReference>
<keyword evidence="2" id="KW-0472">Membrane</keyword>
<dbReference type="GO" id="GO:0042391">
    <property type="term" value="P:regulation of membrane potential"/>
    <property type="evidence" value="ECO:0007669"/>
    <property type="project" value="TreeGrafter"/>
</dbReference>
<feature type="transmembrane region" description="Helical" evidence="2">
    <location>
        <begin position="641"/>
        <end position="665"/>
    </location>
</feature>
<dbReference type="InParanoid" id="I7MAT8"/>
<dbReference type="GO" id="GO:0005886">
    <property type="term" value="C:plasma membrane"/>
    <property type="evidence" value="ECO:0007669"/>
    <property type="project" value="TreeGrafter"/>
</dbReference>
<accession>I7MAT8</accession>
<dbReference type="Gene3D" id="1.10.287.630">
    <property type="entry name" value="Helix hairpin bin"/>
    <property type="match status" value="1"/>
</dbReference>
<keyword evidence="2" id="KW-1133">Transmembrane helix</keyword>
<reference evidence="5" key="1">
    <citation type="journal article" date="2006" name="PLoS Biol.">
        <title>Macronuclear genome sequence of the ciliate Tetrahymena thermophila, a model eukaryote.</title>
        <authorList>
            <person name="Eisen J.A."/>
            <person name="Coyne R.S."/>
            <person name="Wu M."/>
            <person name="Wu D."/>
            <person name="Thiagarajan M."/>
            <person name="Wortman J.R."/>
            <person name="Badger J.H."/>
            <person name="Ren Q."/>
            <person name="Amedeo P."/>
            <person name="Jones K.M."/>
            <person name="Tallon L.J."/>
            <person name="Delcher A.L."/>
            <person name="Salzberg S.L."/>
            <person name="Silva J.C."/>
            <person name="Haas B.J."/>
            <person name="Majoros W.H."/>
            <person name="Farzad M."/>
            <person name="Carlton J.M."/>
            <person name="Smith R.K. Jr."/>
            <person name="Garg J."/>
            <person name="Pearlman R.E."/>
            <person name="Karrer K.M."/>
            <person name="Sun L."/>
            <person name="Manning G."/>
            <person name="Elde N.C."/>
            <person name="Turkewitz A.P."/>
            <person name="Asai D.J."/>
            <person name="Wilkes D.E."/>
            <person name="Wang Y."/>
            <person name="Cai H."/>
            <person name="Collins K."/>
            <person name="Stewart B.A."/>
            <person name="Lee S.R."/>
            <person name="Wilamowska K."/>
            <person name="Weinberg Z."/>
            <person name="Ruzzo W.L."/>
            <person name="Wloga D."/>
            <person name="Gaertig J."/>
            <person name="Frankel J."/>
            <person name="Tsao C.-C."/>
            <person name="Gorovsky M.A."/>
            <person name="Keeling P.J."/>
            <person name="Waller R.F."/>
            <person name="Patron N.J."/>
            <person name="Cherry J.M."/>
            <person name="Stover N.A."/>
            <person name="Krieger C.J."/>
            <person name="del Toro C."/>
            <person name="Ryder H.F."/>
            <person name="Williamson S.C."/>
            <person name="Barbeau R.A."/>
            <person name="Hamilton E.P."/>
            <person name="Orias E."/>
        </authorList>
    </citation>
    <scope>NUCLEOTIDE SEQUENCE [LARGE SCALE GENOMIC DNA]</scope>
    <source>
        <strain evidence="5">SB210</strain>
    </source>
</reference>